<dbReference type="PROSITE" id="PS50943">
    <property type="entry name" value="HTH_CROC1"/>
    <property type="match status" value="1"/>
</dbReference>
<dbReference type="OrthoDB" id="2902336at2"/>
<evidence type="ECO:0000313" key="4">
    <source>
        <dbReference type="Proteomes" id="UP000309872"/>
    </source>
</evidence>
<accession>A0A4U0GUL5</accession>
<dbReference type="Gene3D" id="1.10.260.40">
    <property type="entry name" value="lambda repressor-like DNA-binding domains"/>
    <property type="match status" value="1"/>
</dbReference>
<dbReference type="Proteomes" id="UP000309872">
    <property type="component" value="Unassembled WGS sequence"/>
</dbReference>
<evidence type="ECO:0000256" key="1">
    <source>
        <dbReference type="ARBA" id="ARBA00023125"/>
    </source>
</evidence>
<reference evidence="3 4" key="1">
    <citation type="submission" date="2019-04" db="EMBL/GenBank/DDBJ databases">
        <title>Sphingobacterium olei sp. nov., isolated from oil-contaminated soil.</title>
        <authorList>
            <person name="Liu B."/>
        </authorList>
    </citation>
    <scope>NUCLEOTIDE SEQUENCE [LARGE SCALE GENOMIC DNA]</scope>
    <source>
        <strain evidence="3 4">Y3L14</strain>
    </source>
</reference>
<feature type="domain" description="HTH cro/C1-type" evidence="2">
    <location>
        <begin position="16"/>
        <end position="71"/>
    </location>
</feature>
<keyword evidence="1" id="KW-0238">DNA-binding</keyword>
<dbReference type="SMART" id="SM00530">
    <property type="entry name" value="HTH_XRE"/>
    <property type="match status" value="1"/>
</dbReference>
<evidence type="ECO:0000259" key="2">
    <source>
        <dbReference type="PROSITE" id="PS50943"/>
    </source>
</evidence>
<proteinExistence type="predicted"/>
<evidence type="ECO:0000313" key="3">
    <source>
        <dbReference type="EMBL" id="TJY62780.1"/>
    </source>
</evidence>
<dbReference type="InterPro" id="IPR001387">
    <property type="entry name" value="Cro/C1-type_HTH"/>
</dbReference>
<dbReference type="GO" id="GO:0003677">
    <property type="term" value="F:DNA binding"/>
    <property type="evidence" value="ECO:0007669"/>
    <property type="project" value="UniProtKB-KW"/>
</dbReference>
<gene>
    <name evidence="3" type="ORF">FAZ19_20140</name>
</gene>
<dbReference type="InterPro" id="IPR050807">
    <property type="entry name" value="TransReg_Diox_bact_type"/>
</dbReference>
<name>A0A4U0GUL5_9SPHI</name>
<keyword evidence="4" id="KW-1185">Reference proteome</keyword>
<dbReference type="RefSeq" id="WP_136822567.1">
    <property type="nucleotide sequence ID" value="NZ_BMJX01000007.1"/>
</dbReference>
<protein>
    <submittedName>
        <fullName evidence="3">Helix-turn-helix transcriptional regulator</fullName>
    </submittedName>
</protein>
<dbReference type="CDD" id="cd00093">
    <property type="entry name" value="HTH_XRE"/>
    <property type="match status" value="1"/>
</dbReference>
<organism evidence="3 4">
    <name type="scientific">Sphingobacterium alkalisoli</name>
    <dbReference type="NCBI Taxonomy" id="1874115"/>
    <lineage>
        <taxon>Bacteria</taxon>
        <taxon>Pseudomonadati</taxon>
        <taxon>Bacteroidota</taxon>
        <taxon>Sphingobacteriia</taxon>
        <taxon>Sphingobacteriales</taxon>
        <taxon>Sphingobacteriaceae</taxon>
        <taxon>Sphingobacterium</taxon>
    </lineage>
</organism>
<comment type="caution">
    <text evidence="3">The sequence shown here is derived from an EMBL/GenBank/DDBJ whole genome shotgun (WGS) entry which is preliminary data.</text>
</comment>
<dbReference type="Pfam" id="PF01381">
    <property type="entry name" value="HTH_3"/>
    <property type="match status" value="1"/>
</dbReference>
<dbReference type="EMBL" id="SUKA01000007">
    <property type="protein sequence ID" value="TJY62780.1"/>
    <property type="molecule type" value="Genomic_DNA"/>
</dbReference>
<dbReference type="AlphaFoldDB" id="A0A4U0GUL5"/>
<dbReference type="SUPFAM" id="SSF47413">
    <property type="entry name" value="lambda repressor-like DNA-binding domains"/>
    <property type="match status" value="1"/>
</dbReference>
<dbReference type="PANTHER" id="PTHR46797:SF1">
    <property type="entry name" value="METHYLPHOSPHONATE SYNTHASE"/>
    <property type="match status" value="1"/>
</dbReference>
<dbReference type="GO" id="GO:0005829">
    <property type="term" value="C:cytosol"/>
    <property type="evidence" value="ECO:0007669"/>
    <property type="project" value="TreeGrafter"/>
</dbReference>
<dbReference type="GO" id="GO:0003700">
    <property type="term" value="F:DNA-binding transcription factor activity"/>
    <property type="evidence" value="ECO:0007669"/>
    <property type="project" value="TreeGrafter"/>
</dbReference>
<sequence length="75" mass="8675">MDDKELRFRKLLGARIQELRQNKPMTQPELAALIGFKDYQAVGRIENGRVTPSVYVIYQIAEALEVGFEKLFVFD</sequence>
<dbReference type="PANTHER" id="PTHR46797">
    <property type="entry name" value="HTH-TYPE TRANSCRIPTIONAL REGULATOR"/>
    <property type="match status" value="1"/>
</dbReference>
<dbReference type="InterPro" id="IPR010982">
    <property type="entry name" value="Lambda_DNA-bd_dom_sf"/>
</dbReference>